<dbReference type="EMBL" id="JAMKFB020000025">
    <property type="protein sequence ID" value="KAL0154657.1"/>
    <property type="molecule type" value="Genomic_DNA"/>
</dbReference>
<keyword evidence="3" id="KW-1185">Reference proteome</keyword>
<gene>
    <name evidence="2" type="ORF">M9458_048920</name>
</gene>
<dbReference type="Gene3D" id="2.60.200.10">
    <property type="match status" value="1"/>
</dbReference>
<name>A0ABD0MZI6_CIRMR</name>
<dbReference type="PANTHER" id="PTHR11949:SF2">
    <property type="entry name" value="INTERFERON REGULATORY FACTOR 7"/>
    <property type="match status" value="1"/>
</dbReference>
<reference evidence="2 3" key="1">
    <citation type="submission" date="2024-05" db="EMBL/GenBank/DDBJ databases">
        <title>Genome sequencing and assembly of Indian major carp, Cirrhinus mrigala (Hamilton, 1822).</title>
        <authorList>
            <person name="Mohindra V."/>
            <person name="Chowdhury L.M."/>
            <person name="Lal K."/>
            <person name="Jena J.K."/>
        </authorList>
    </citation>
    <scope>NUCLEOTIDE SEQUENCE [LARGE SCALE GENOMIC DNA]</scope>
    <source>
        <strain evidence="2">CM1030</strain>
        <tissue evidence="2">Blood</tissue>
    </source>
</reference>
<comment type="caution">
    <text evidence="2">The sequence shown here is derived from an EMBL/GenBank/DDBJ whole genome shotgun (WGS) entry which is preliminary data.</text>
</comment>
<dbReference type="InterPro" id="IPR019471">
    <property type="entry name" value="Interferon_reg_factor-3"/>
</dbReference>
<sequence length="153" mass="17811">MLLLAQQWILPALWDLEISISYRKTEVLKTRLSSPLVQFHYQCDPSELRGQPIRFPSTEGLTDQKQIQFTNRILDSIQRGLLLEVDHTGIYGFRQDDCKVFVSTSDLSEIRGPESRQLDRNTRELLLSFDEYLRGMNNEKGMATLNNLYNMLN</sequence>
<evidence type="ECO:0000259" key="1">
    <source>
        <dbReference type="SMART" id="SM01243"/>
    </source>
</evidence>
<dbReference type="PANTHER" id="PTHR11949">
    <property type="entry name" value="INTERFERON REGULATORY FACTOR"/>
    <property type="match status" value="1"/>
</dbReference>
<evidence type="ECO:0000313" key="2">
    <source>
        <dbReference type="EMBL" id="KAL0154657.1"/>
    </source>
</evidence>
<dbReference type="AlphaFoldDB" id="A0ABD0MZI6"/>
<accession>A0ABD0MZI6</accession>
<dbReference type="SUPFAM" id="SSF49879">
    <property type="entry name" value="SMAD/FHA domain"/>
    <property type="match status" value="1"/>
</dbReference>
<feature type="domain" description="Interferon regulatory factor-3" evidence="1">
    <location>
        <begin position="13"/>
        <end position="153"/>
    </location>
</feature>
<protein>
    <recommendedName>
        <fullName evidence="1">Interferon regulatory factor-3 domain-containing protein</fullName>
    </recommendedName>
</protein>
<proteinExistence type="predicted"/>
<evidence type="ECO:0000313" key="3">
    <source>
        <dbReference type="Proteomes" id="UP001529510"/>
    </source>
</evidence>
<dbReference type="Proteomes" id="UP001529510">
    <property type="component" value="Unassembled WGS sequence"/>
</dbReference>
<dbReference type="InterPro" id="IPR017855">
    <property type="entry name" value="SMAD-like_dom_sf"/>
</dbReference>
<dbReference type="Pfam" id="PF10401">
    <property type="entry name" value="IRF-3"/>
    <property type="match status" value="1"/>
</dbReference>
<dbReference type="InterPro" id="IPR008984">
    <property type="entry name" value="SMAD_FHA_dom_sf"/>
</dbReference>
<organism evidence="2 3">
    <name type="scientific">Cirrhinus mrigala</name>
    <name type="common">Mrigala</name>
    <dbReference type="NCBI Taxonomy" id="683832"/>
    <lineage>
        <taxon>Eukaryota</taxon>
        <taxon>Metazoa</taxon>
        <taxon>Chordata</taxon>
        <taxon>Craniata</taxon>
        <taxon>Vertebrata</taxon>
        <taxon>Euteleostomi</taxon>
        <taxon>Actinopterygii</taxon>
        <taxon>Neopterygii</taxon>
        <taxon>Teleostei</taxon>
        <taxon>Ostariophysi</taxon>
        <taxon>Cypriniformes</taxon>
        <taxon>Cyprinidae</taxon>
        <taxon>Labeoninae</taxon>
        <taxon>Labeonini</taxon>
        <taxon>Cirrhinus</taxon>
    </lineage>
</organism>
<dbReference type="SMART" id="SM01243">
    <property type="entry name" value="IRF-3"/>
    <property type="match status" value="1"/>
</dbReference>